<name>A0A0U1NZK6_9BACI</name>
<feature type="transmembrane region" description="Helical" evidence="1">
    <location>
        <begin position="6"/>
        <end position="21"/>
    </location>
</feature>
<dbReference type="OrthoDB" id="1938208at2"/>
<keyword evidence="3" id="KW-1185">Reference proteome</keyword>
<feature type="transmembrane region" description="Helical" evidence="1">
    <location>
        <begin position="69"/>
        <end position="92"/>
    </location>
</feature>
<sequence>MNFLTYFIIFLIFFAIFSWIIKKTDVHNTLFSKPQKYKYTRIILILMVLFLTLLLEYGKELLNDKYGQHNYICTIVGAFLTSIYFNFAPVIFRRVKQ</sequence>
<feature type="transmembrane region" description="Helical" evidence="1">
    <location>
        <begin position="42"/>
        <end position="57"/>
    </location>
</feature>
<dbReference type="EMBL" id="CVRB01000003">
    <property type="protein sequence ID" value="CRK83423.1"/>
    <property type="molecule type" value="Genomic_DNA"/>
</dbReference>
<dbReference type="Proteomes" id="UP000199087">
    <property type="component" value="Unassembled WGS sequence"/>
</dbReference>
<evidence type="ECO:0000256" key="1">
    <source>
        <dbReference type="SAM" id="Phobius"/>
    </source>
</evidence>
<proteinExistence type="predicted"/>
<accession>A0A0U1NZK6</accession>
<evidence type="ECO:0000313" key="2">
    <source>
        <dbReference type="EMBL" id="CRK83423.1"/>
    </source>
</evidence>
<organism evidence="2 3">
    <name type="scientific">Neobacillus massiliamazoniensis</name>
    <dbReference type="NCBI Taxonomy" id="1499688"/>
    <lineage>
        <taxon>Bacteria</taxon>
        <taxon>Bacillati</taxon>
        <taxon>Bacillota</taxon>
        <taxon>Bacilli</taxon>
        <taxon>Bacillales</taxon>
        <taxon>Bacillaceae</taxon>
        <taxon>Neobacillus</taxon>
    </lineage>
</organism>
<dbReference type="AlphaFoldDB" id="A0A0U1NZK6"/>
<gene>
    <name evidence="2" type="ORF">BN000_03391</name>
</gene>
<keyword evidence="1" id="KW-0472">Membrane</keyword>
<keyword evidence="1" id="KW-0812">Transmembrane</keyword>
<protein>
    <submittedName>
        <fullName evidence="2">Uncharacterized protein</fullName>
    </submittedName>
</protein>
<evidence type="ECO:0000313" key="3">
    <source>
        <dbReference type="Proteomes" id="UP000199087"/>
    </source>
</evidence>
<keyword evidence="1" id="KW-1133">Transmembrane helix</keyword>
<reference evidence="3" key="1">
    <citation type="submission" date="2015-05" db="EMBL/GenBank/DDBJ databases">
        <authorList>
            <person name="Urmite Genomes"/>
        </authorList>
    </citation>
    <scope>NUCLEOTIDE SEQUENCE [LARGE SCALE GENOMIC DNA]</scope>
    <source>
        <strain evidence="3">LF1</strain>
    </source>
</reference>